<dbReference type="GO" id="GO:0007264">
    <property type="term" value="P:small GTPase-mediated signal transduction"/>
    <property type="evidence" value="ECO:0007669"/>
    <property type="project" value="InterPro"/>
</dbReference>
<dbReference type="Proteomes" id="UP000006853">
    <property type="component" value="Chromosome 2"/>
</dbReference>
<dbReference type="PROSITE" id="PS50212">
    <property type="entry name" value="RASGEF_NTER"/>
    <property type="match status" value="1"/>
</dbReference>
<dbReference type="InterPro" id="IPR023578">
    <property type="entry name" value="Ras_GEF_dom_sf"/>
</dbReference>
<feature type="domain" description="N-terminal Ras-GEF" evidence="6">
    <location>
        <begin position="997"/>
        <end position="1183"/>
    </location>
</feature>
<evidence type="ECO:0000256" key="1">
    <source>
        <dbReference type="ARBA" id="ARBA00022468"/>
    </source>
</evidence>
<dbReference type="InterPro" id="IPR001895">
    <property type="entry name" value="RASGEF_cat_dom"/>
</dbReference>
<dbReference type="InterPro" id="IPR050729">
    <property type="entry name" value="Rho-GAP"/>
</dbReference>
<dbReference type="PROSITE" id="PS50238">
    <property type="entry name" value="RHOGAP"/>
    <property type="match status" value="1"/>
</dbReference>
<keyword evidence="2" id="KW-0344">Guanine-nucleotide releasing factor</keyword>
<dbReference type="CDD" id="cd00159">
    <property type="entry name" value="RhoGAP"/>
    <property type="match status" value="1"/>
</dbReference>
<dbReference type="InterPro" id="IPR000651">
    <property type="entry name" value="Ras-like_Gua-exchang_fac_N"/>
</dbReference>
<dbReference type="Pfam" id="PF00620">
    <property type="entry name" value="RhoGAP"/>
    <property type="match status" value="1"/>
</dbReference>
<dbReference type="InterPro" id="IPR008936">
    <property type="entry name" value="Rho_GTPase_activation_prot"/>
</dbReference>
<protein>
    <submittedName>
        <fullName evidence="8">Rho GTPase activating protein</fullName>
    </submittedName>
</protein>
<dbReference type="GO" id="GO:0005085">
    <property type="term" value="F:guanyl-nucleotide exchange factor activity"/>
    <property type="evidence" value="ECO:0007669"/>
    <property type="project" value="UniProtKB-KW"/>
</dbReference>
<dbReference type="PROSITE" id="PS50009">
    <property type="entry name" value="RASGEF_CAT"/>
    <property type="match status" value="1"/>
</dbReference>
<reference evidence="8 9" key="1">
    <citation type="journal article" date="2011" name="J. Biotechnol.">
        <title>High-quality genome sequence of Pichia pastoris CBS7435.</title>
        <authorList>
            <person name="Kuberl A."/>
            <person name="Schneider J."/>
            <person name="Thallinger G.G."/>
            <person name="Anderl I."/>
            <person name="Wibberg D."/>
            <person name="Hajek T."/>
            <person name="Jaenicke S."/>
            <person name="Brinkrolf K."/>
            <person name="Goesmann A."/>
            <person name="Szczepanowski R."/>
            <person name="Puhler A."/>
            <person name="Schwab H."/>
            <person name="Glieder A."/>
            <person name="Pichler H."/>
        </authorList>
    </citation>
    <scope>NUCLEOTIDE SEQUENCE [LARGE SCALE GENOMIC DNA]</scope>
    <source>
        <strain evidence="9">ATCC 76273 / CBS 7435 / CECT 11047 / NRRL Y-11430 / Wegner 21-1</strain>
    </source>
</reference>
<dbReference type="CDD" id="cd06224">
    <property type="entry name" value="REM"/>
    <property type="match status" value="1"/>
</dbReference>
<evidence type="ECO:0000256" key="2">
    <source>
        <dbReference type="PROSITE-ProRule" id="PRU00168"/>
    </source>
</evidence>
<dbReference type="EMBL" id="FR839629">
    <property type="protein sequence ID" value="SCV11970.1"/>
    <property type="molecule type" value="Genomic_DNA"/>
</dbReference>
<feature type="compositionally biased region" description="Polar residues" evidence="3">
    <location>
        <begin position="121"/>
        <end position="136"/>
    </location>
</feature>
<dbReference type="GO" id="GO:0005938">
    <property type="term" value="C:cell cortex"/>
    <property type="evidence" value="ECO:0007669"/>
    <property type="project" value="UniProtKB-ARBA"/>
</dbReference>
<evidence type="ECO:0000259" key="5">
    <source>
        <dbReference type="PROSITE" id="PS50009"/>
    </source>
</evidence>
<dbReference type="SMART" id="SM00147">
    <property type="entry name" value="RasGEF"/>
    <property type="match status" value="1"/>
</dbReference>
<evidence type="ECO:0000259" key="4">
    <source>
        <dbReference type="PROSITE" id="PS50003"/>
    </source>
</evidence>
<dbReference type="Pfam" id="PF00617">
    <property type="entry name" value="RasGEF"/>
    <property type="match status" value="1"/>
</dbReference>
<feature type="region of interest" description="Disordered" evidence="3">
    <location>
        <begin position="80"/>
        <end position="103"/>
    </location>
</feature>
<feature type="region of interest" description="Disordered" evidence="3">
    <location>
        <begin position="229"/>
        <end position="251"/>
    </location>
</feature>
<feature type="compositionally biased region" description="Polar residues" evidence="3">
    <location>
        <begin position="147"/>
        <end position="158"/>
    </location>
</feature>
<feature type="region of interest" description="Disordered" evidence="3">
    <location>
        <begin position="277"/>
        <end position="296"/>
    </location>
</feature>
<feature type="compositionally biased region" description="Polar residues" evidence="3">
    <location>
        <begin position="1641"/>
        <end position="1658"/>
    </location>
</feature>
<dbReference type="Gene3D" id="1.20.870.10">
    <property type="entry name" value="Son of sevenless (SoS) protein Chain: S domain 1"/>
    <property type="match status" value="1"/>
</dbReference>
<dbReference type="PROSITE" id="PS50003">
    <property type="entry name" value="PH_DOMAIN"/>
    <property type="match status" value="1"/>
</dbReference>
<dbReference type="InterPro" id="IPR000198">
    <property type="entry name" value="RhoGAP_dom"/>
</dbReference>
<keyword evidence="1" id="KW-0343">GTPase activation</keyword>
<feature type="region of interest" description="Disordered" evidence="3">
    <location>
        <begin position="1584"/>
        <end position="1658"/>
    </location>
</feature>
<feature type="domain" description="Rho-GAP" evidence="7">
    <location>
        <begin position="1781"/>
        <end position="1972"/>
    </location>
</feature>
<feature type="compositionally biased region" description="Polar residues" evidence="3">
    <location>
        <begin position="229"/>
        <end position="241"/>
    </location>
</feature>
<reference evidence="8 9" key="2">
    <citation type="journal article" date="2016" name="FEMS Yeast Res.">
        <title>Curation of the genome annotation of Pichia pastoris (Komagataella phaffii) CBS7435 from gene level to protein function.</title>
        <authorList>
            <person name="Valli M."/>
            <person name="Tatto N.E."/>
            <person name="Peymann A."/>
            <person name="Gruber C."/>
            <person name="Landes N."/>
            <person name="Ekker H."/>
            <person name="Thallinger G.G."/>
            <person name="Mattanovich D."/>
            <person name="Gasser B."/>
            <person name="Graf A.B."/>
        </authorList>
    </citation>
    <scope>GENOME REANNOTATION</scope>
    <source>
        <strain evidence="8 9">ATCC 76273 / CBS 7435 / CECT 11047 / NRRL Y-11430 / Wegner 21-1</strain>
    </source>
</reference>
<evidence type="ECO:0000313" key="9">
    <source>
        <dbReference type="Proteomes" id="UP000006853"/>
    </source>
</evidence>
<feature type="compositionally biased region" description="Polar residues" evidence="3">
    <location>
        <begin position="1617"/>
        <end position="1631"/>
    </location>
</feature>
<dbReference type="Gene3D" id="1.10.840.10">
    <property type="entry name" value="Ras guanine-nucleotide exchange factors catalytic domain"/>
    <property type="match status" value="1"/>
</dbReference>
<dbReference type="InterPro" id="IPR036964">
    <property type="entry name" value="RASGEF_cat_dom_sf"/>
</dbReference>
<evidence type="ECO:0000256" key="3">
    <source>
        <dbReference type="SAM" id="MobiDB-lite"/>
    </source>
</evidence>
<feature type="region of interest" description="Disordered" evidence="3">
    <location>
        <begin position="121"/>
        <end position="158"/>
    </location>
</feature>
<feature type="region of interest" description="Disordered" evidence="3">
    <location>
        <begin position="1"/>
        <end position="41"/>
    </location>
</feature>
<feature type="compositionally biased region" description="Acidic residues" evidence="3">
    <location>
        <begin position="83"/>
        <end position="92"/>
    </location>
</feature>
<name>A0A1G4KPQ8_KOMPC</name>
<organism evidence="8 9">
    <name type="scientific">Komagataella phaffii (strain ATCC 76273 / CBS 7435 / CECT 11047 / NRRL Y-11430 / Wegner 21-1)</name>
    <name type="common">Yeast</name>
    <name type="synonym">Pichia pastoris</name>
    <dbReference type="NCBI Taxonomy" id="981350"/>
    <lineage>
        <taxon>Eukaryota</taxon>
        <taxon>Fungi</taxon>
        <taxon>Dikarya</taxon>
        <taxon>Ascomycota</taxon>
        <taxon>Saccharomycotina</taxon>
        <taxon>Pichiomycetes</taxon>
        <taxon>Pichiales</taxon>
        <taxon>Pichiaceae</taxon>
        <taxon>Komagataella</taxon>
    </lineage>
</organism>
<feature type="compositionally biased region" description="Low complexity" evidence="3">
    <location>
        <begin position="242"/>
        <end position="251"/>
    </location>
</feature>
<feature type="region of interest" description="Disordered" evidence="3">
    <location>
        <begin position="918"/>
        <end position="945"/>
    </location>
</feature>
<dbReference type="SMART" id="SM00324">
    <property type="entry name" value="RhoGAP"/>
    <property type="match status" value="1"/>
</dbReference>
<evidence type="ECO:0000259" key="6">
    <source>
        <dbReference type="PROSITE" id="PS50212"/>
    </source>
</evidence>
<evidence type="ECO:0000259" key="7">
    <source>
        <dbReference type="PROSITE" id="PS50238"/>
    </source>
</evidence>
<dbReference type="GO" id="GO:0005933">
    <property type="term" value="C:cellular bud"/>
    <property type="evidence" value="ECO:0007669"/>
    <property type="project" value="UniProtKB-ARBA"/>
</dbReference>
<feature type="domain" description="Ras-GEF" evidence="5">
    <location>
        <begin position="505"/>
        <end position="767"/>
    </location>
</feature>
<dbReference type="GO" id="GO:0005096">
    <property type="term" value="F:GTPase activator activity"/>
    <property type="evidence" value="ECO:0007669"/>
    <property type="project" value="UniProtKB-KW"/>
</dbReference>
<feature type="compositionally biased region" description="Basic and acidic residues" evidence="3">
    <location>
        <begin position="918"/>
        <end position="930"/>
    </location>
</feature>
<feature type="compositionally biased region" description="Low complexity" evidence="3">
    <location>
        <begin position="277"/>
        <end position="291"/>
    </location>
</feature>
<feature type="compositionally biased region" description="Basic residues" evidence="3">
    <location>
        <begin position="1"/>
        <end position="14"/>
    </location>
</feature>
<evidence type="ECO:0000313" key="8">
    <source>
        <dbReference type="EMBL" id="SCV11970.1"/>
    </source>
</evidence>
<dbReference type="SUPFAM" id="SSF48366">
    <property type="entry name" value="Ras GEF"/>
    <property type="match status" value="3"/>
</dbReference>
<feature type="domain" description="PH" evidence="4">
    <location>
        <begin position="1728"/>
        <end position="1761"/>
    </location>
</feature>
<proteinExistence type="predicted"/>
<accession>A0A1G4KPQ8</accession>
<dbReference type="PANTHER" id="PTHR23176">
    <property type="entry name" value="RHO/RAC/CDC GTPASE-ACTIVATING PROTEIN"/>
    <property type="match status" value="1"/>
</dbReference>
<dbReference type="Pfam" id="PF00618">
    <property type="entry name" value="RasGEF_N"/>
    <property type="match status" value="1"/>
</dbReference>
<dbReference type="InterPro" id="IPR001849">
    <property type="entry name" value="PH_domain"/>
</dbReference>
<dbReference type="SUPFAM" id="SSF48350">
    <property type="entry name" value="GTPase activation domain, GAP"/>
    <property type="match status" value="1"/>
</dbReference>
<sequence>MKKIWQNRKDKRKSVLPSVTPLGSSGLVASPDTDKFPTSQSTKTIAYSSSLDPLDHASSHKGVNLLKKKVSNLNFEEERFGSDFEEEDDLEDDFHHPGAVPMESLKSLDFDPATYQSESFVATNQTPLKNSEPQSKSPRKVQAPQKPLQSSTLKPNANIQSLMQPDWDTTIAKTGWVNRIQLNTEKNEPKKEDLRLYRAELKGSHLYIYKAPPELSEVKFLDIDSKQIGQTENEPSNQESDSASQTIGSSSLQSSGSFYKLQSSSMSTVNSQGTLINENSSTARSKSSASHISKESDISESISGTCVSASVHKSQEPLRITYASPKYPHPELILESNTDTILNGSLESICHTILFNTYTDGSGDDSKLSAHLISILPLFGDIHKALLIFTKYSDMFTTHIAKSEMDMSNLIPIQPTTEKFMAERLIYVVTYIRDSFPGMLLEEEIFKNLWDLLLSIDSHENTNELKRSIHLKQQSLLELTNFSTISPSSNDPLSELNAQVFMNLDLKVFAHEINEINLAFNRRWDAESDMSLLFESVLDTYSYPRKNPLIFNSVNNVHYLARLLTYHLLQDPMATKNPKVRAALISKWIALGSHFDAIGDMVGWLAIATCICSIPILRLKETWSEVSEDDIEIISKNWAPVVFELDRRSMISESSHRSSYHVIAPQGIGKCYSKDRVIPYFGDLFVKKTKVPTFKQCEKICQRAQLSFARWNEYLVQVTDEENLQNENITSDPSIRDKLKALLEYHVNASPLAQEDIMNLSLEVEPSFKGHFSRYHNSSRSPLFLGSYISVIFPTLLPKYSVYDQRALIGATGNDGSTLLNEVYKFSNQSGILNSGSTQNLNVITREQPNESEAIGEKSAEKGRLGRNQFLKTLRDIFNIESSEFRVYDSIIFKTMLKPGSDLGLEEPEVPLPFVHRSDKHNDISERDSNYADVTGTPGSVKRSRPSSILFTESANTKRYSNYSLSGLNLESIPGILDGRKSDQYSKTNNSTQPLSVEILAKAATLDRIIDLLVLTSSIFGSEISTEDVRAFLGDEYPRPISLKMDNGIFTLTFFATYRSFCMTSTLLKGLVRRFVGSKSAALSIAKRRENPNSKNFDFKAYPNWDVIIDEGHESYDNIVWKYVAQIQIGVLEALLVLVKNYFDHFIDDLNCKNLFSEFLRIIDHETIIQWSKVLNSLESKNEDTSELQACHQQILLLYKKTRKAYIKRSYRPNVSPSNLVTRPEFSSDSLHHSTFPAYTDRPAIDSFITNIEASLSDISKGVSLEDWLSVFEAIEIQSSKSFTGLFDYHLQPLNTPEENLIISNVFYWIESLYDDTCGDNRVSVLDKFPVTIRTLFLFYFKLKSYVVCQLTDLTITKEERTKRMASVLLILALARDRMSPLNLFDPLEGEQFDVSPHVPSLLESCLSNAIVSPEVRIFAHSLLKASAELKAYMNNQPTKAPVKSLMSLLPSLPQEDIKGGSLTACPGWIVERLIEIACYIPNMSVENTKLINFDKRRYAYNCISNILDLNDAPGNADIEENSNWLFELNLENPDFKSVKDCASRESKEYMKEGATKQPSLFSTLISIQMTILRREHDKLTFLSKQERSKRLSSAVPPGRQHLNYRRTDMNRAVGGDSSSQVSTSMTINTDKASHAKNLRRPSSSSNNHNVPTNSKKVTASSRFKISDILNKASKPFSLGSQPAPVKIVGLHQIPDASLFMEQKVKPSIVINLRTASAFSVYRLSAAFKIASTVNDNEYMFQATGDSEKEDWIHRINFAKRHWFFSKLTNKSSSSTLVFGVPLDYICLRENSLVPIVIEKMMAEIEVRGLEEVGIYRKSASLSVLNALKQEIDENGDINMESNLIFDINNVTGCIKSFLRELPDPLIPSHLIPEFAKAREITSNSSEEQKCELYSHILSAVPFYNYQLLKRLIRHLKIVDDYKEFNKMSASNLATILGATFTETVSPAITRDYFGIMNFICEDLINNYDDVFEETEEI</sequence>
<gene>
    <name evidence="8" type="primary">BEM2</name>
    <name evidence="8" type="ordered locus">PP7435_Chr2-1451</name>
</gene>
<dbReference type="PANTHER" id="PTHR23176:SF129">
    <property type="entry name" value="RHO GTPASE ACTIVATING PROTEIN AT 16F, ISOFORM E-RELATED"/>
    <property type="match status" value="1"/>
</dbReference>
<keyword evidence="9" id="KW-1185">Reference proteome</keyword>
<dbReference type="Gene3D" id="1.10.555.10">
    <property type="entry name" value="Rho GTPase activation protein"/>
    <property type="match status" value="1"/>
</dbReference>